<evidence type="ECO:0000256" key="1">
    <source>
        <dbReference type="SAM" id="SignalP"/>
    </source>
</evidence>
<name>A0ABX7M8T4_9RHOO</name>
<evidence type="ECO:0008006" key="4">
    <source>
        <dbReference type="Google" id="ProtNLM"/>
    </source>
</evidence>
<organism evidence="2 3">
    <name type="scientific">Niveibacterium microcysteis</name>
    <dbReference type="NCBI Taxonomy" id="2811415"/>
    <lineage>
        <taxon>Bacteria</taxon>
        <taxon>Pseudomonadati</taxon>
        <taxon>Pseudomonadota</taxon>
        <taxon>Betaproteobacteria</taxon>
        <taxon>Rhodocyclales</taxon>
        <taxon>Rhodocyclaceae</taxon>
        <taxon>Niveibacterium</taxon>
    </lineage>
</organism>
<protein>
    <recommendedName>
        <fullName evidence="4">FAD/FMN-containing dehydrogenase</fullName>
    </recommendedName>
</protein>
<keyword evidence="3" id="KW-1185">Reference proteome</keyword>
<dbReference type="EMBL" id="CP071060">
    <property type="protein sequence ID" value="QSI77158.1"/>
    <property type="molecule type" value="Genomic_DNA"/>
</dbReference>
<feature type="signal peptide" evidence="1">
    <location>
        <begin position="1"/>
        <end position="22"/>
    </location>
</feature>
<feature type="chain" id="PRO_5045462666" description="FAD/FMN-containing dehydrogenase" evidence="1">
    <location>
        <begin position="23"/>
        <end position="160"/>
    </location>
</feature>
<sequence length="160" mass="17045">MRRVLRRALFLALLTHAMPAGAAPLAVGDTLRLPRLEDQHGRAFDVAPATRTLLFAADKAASDLVMQVFDGIGAERLDAMQLRYVADISAMPALVTSMFALPALRKRAYPVGLARDATLTAELPREGGSVTVLRIEAGRITALAYAATPGALKRALGLPE</sequence>
<evidence type="ECO:0000313" key="2">
    <source>
        <dbReference type="EMBL" id="QSI77158.1"/>
    </source>
</evidence>
<evidence type="ECO:0000313" key="3">
    <source>
        <dbReference type="Proteomes" id="UP000663570"/>
    </source>
</evidence>
<proteinExistence type="predicted"/>
<reference evidence="2 3" key="1">
    <citation type="submission" date="2021-02" db="EMBL/GenBank/DDBJ databases">
        <title>Niveibacterium changnyeongensis HC41.</title>
        <authorList>
            <person name="Kang M."/>
        </authorList>
    </citation>
    <scope>NUCLEOTIDE SEQUENCE [LARGE SCALE GENOMIC DNA]</scope>
    <source>
        <strain evidence="2 3">HC41</strain>
    </source>
</reference>
<keyword evidence="1" id="KW-0732">Signal</keyword>
<dbReference type="RefSeq" id="WP_206254689.1">
    <property type="nucleotide sequence ID" value="NZ_CP071060.1"/>
</dbReference>
<accession>A0ABX7M8T4</accession>
<dbReference type="Proteomes" id="UP000663570">
    <property type="component" value="Chromosome"/>
</dbReference>
<gene>
    <name evidence="2" type="ORF">JY500_00465</name>
</gene>